<dbReference type="AlphaFoldDB" id="A0AAV5JXH3"/>
<comment type="caution">
    <text evidence="1">The sequence shown here is derived from an EMBL/GenBank/DDBJ whole genome shotgun (WGS) entry which is preliminary data.</text>
</comment>
<organism evidence="1 2">
    <name type="scientific">Rubroshorea leprosula</name>
    <dbReference type="NCBI Taxonomy" id="152421"/>
    <lineage>
        <taxon>Eukaryota</taxon>
        <taxon>Viridiplantae</taxon>
        <taxon>Streptophyta</taxon>
        <taxon>Embryophyta</taxon>
        <taxon>Tracheophyta</taxon>
        <taxon>Spermatophyta</taxon>
        <taxon>Magnoliopsida</taxon>
        <taxon>eudicotyledons</taxon>
        <taxon>Gunneridae</taxon>
        <taxon>Pentapetalae</taxon>
        <taxon>rosids</taxon>
        <taxon>malvids</taxon>
        <taxon>Malvales</taxon>
        <taxon>Dipterocarpaceae</taxon>
        <taxon>Rubroshorea</taxon>
    </lineage>
</organism>
<keyword evidence="2" id="KW-1185">Reference proteome</keyword>
<gene>
    <name evidence="1" type="ORF">SLEP1_g27766</name>
</gene>
<dbReference type="EMBL" id="BPVZ01000047">
    <property type="protein sequence ID" value="GKV17233.1"/>
    <property type="molecule type" value="Genomic_DNA"/>
</dbReference>
<reference evidence="1 2" key="1">
    <citation type="journal article" date="2021" name="Commun. Biol.">
        <title>The genome of Shorea leprosula (Dipterocarpaceae) highlights the ecological relevance of drought in aseasonal tropical rainforests.</title>
        <authorList>
            <person name="Ng K.K.S."/>
            <person name="Kobayashi M.J."/>
            <person name="Fawcett J.A."/>
            <person name="Hatakeyama M."/>
            <person name="Paape T."/>
            <person name="Ng C.H."/>
            <person name="Ang C.C."/>
            <person name="Tnah L.H."/>
            <person name="Lee C.T."/>
            <person name="Nishiyama T."/>
            <person name="Sese J."/>
            <person name="O'Brien M.J."/>
            <person name="Copetti D."/>
            <person name="Mohd Noor M.I."/>
            <person name="Ong R.C."/>
            <person name="Putra M."/>
            <person name="Sireger I.Z."/>
            <person name="Indrioko S."/>
            <person name="Kosugi Y."/>
            <person name="Izuno A."/>
            <person name="Isagi Y."/>
            <person name="Lee S.L."/>
            <person name="Shimizu K.K."/>
        </authorList>
    </citation>
    <scope>NUCLEOTIDE SEQUENCE [LARGE SCALE GENOMIC DNA]</scope>
    <source>
        <strain evidence="1">214</strain>
    </source>
</reference>
<dbReference type="Proteomes" id="UP001054252">
    <property type="component" value="Unassembled WGS sequence"/>
</dbReference>
<accession>A0AAV5JXH3</accession>
<evidence type="ECO:0000313" key="2">
    <source>
        <dbReference type="Proteomes" id="UP001054252"/>
    </source>
</evidence>
<evidence type="ECO:0000313" key="1">
    <source>
        <dbReference type="EMBL" id="GKV17233.1"/>
    </source>
</evidence>
<protein>
    <submittedName>
        <fullName evidence="1">Uncharacterized protein</fullName>
    </submittedName>
</protein>
<sequence>MKEDQHYSSSSSRKKFKFNFAQGIQMQRKRLNIGRLTGRRNVALEALKQSVDIIHGVVEKREGVGWEEA</sequence>
<proteinExistence type="predicted"/>
<name>A0AAV5JXH3_9ROSI</name>